<comment type="activity regulation">
    <text evidence="7">Allosterically activated by fructose 1,6-bisphosphate (FBP).</text>
</comment>
<feature type="binding site" evidence="7">
    <location>
        <position position="233"/>
    </location>
    <ligand>
        <name>substrate</name>
    </ligand>
</feature>
<dbReference type="InterPro" id="IPR011304">
    <property type="entry name" value="L-lactate_DH"/>
</dbReference>
<evidence type="ECO:0000313" key="13">
    <source>
        <dbReference type="EMBL" id="CRL33151.1"/>
    </source>
</evidence>
<dbReference type="Gene3D" id="3.90.110.10">
    <property type="entry name" value="Lactate dehydrogenase/glycoside hydrolase, family 4, C-terminal"/>
    <property type="match status" value="1"/>
</dbReference>
<dbReference type="CDD" id="cd05292">
    <property type="entry name" value="LDH_2"/>
    <property type="match status" value="1"/>
</dbReference>
<dbReference type="PIRSF" id="PIRSF000102">
    <property type="entry name" value="Lac_mal_DH"/>
    <property type="match status" value="1"/>
</dbReference>
<protein>
    <recommendedName>
        <fullName evidence="3 7">L-lactate dehydrogenase</fullName>
        <shortName evidence="7">L-LDH</shortName>
        <ecNumber evidence="3 7">1.1.1.27</ecNumber>
    </recommendedName>
</protein>
<keyword evidence="7" id="KW-0021">Allosteric enzyme</keyword>
<comment type="catalytic activity">
    <reaction evidence="6 7">
        <text>(S)-lactate + NAD(+) = pyruvate + NADH + H(+)</text>
        <dbReference type="Rhea" id="RHEA:23444"/>
        <dbReference type="ChEBI" id="CHEBI:15361"/>
        <dbReference type="ChEBI" id="CHEBI:15378"/>
        <dbReference type="ChEBI" id="CHEBI:16651"/>
        <dbReference type="ChEBI" id="CHEBI:57540"/>
        <dbReference type="ChEBI" id="CHEBI:57945"/>
        <dbReference type="EC" id="1.1.1.27"/>
    </reaction>
</comment>
<feature type="binding site" evidence="7">
    <location>
        <position position="156"/>
    </location>
    <ligand>
        <name>beta-D-fructose 1,6-bisphosphate</name>
        <dbReference type="ChEBI" id="CHEBI:32966"/>
        <note>allosteric activator</note>
    </ligand>
</feature>
<evidence type="ECO:0000256" key="6">
    <source>
        <dbReference type="ARBA" id="ARBA00049258"/>
    </source>
</evidence>
<evidence type="ECO:0000259" key="11">
    <source>
        <dbReference type="Pfam" id="PF00056"/>
    </source>
</evidence>
<dbReference type="RefSeq" id="WP_055066933.1">
    <property type="nucleotide sequence ID" value="NZ_CP173697.1"/>
</dbReference>
<comment type="similarity">
    <text evidence="2 7">Belongs to the LDH/MDH superfamily. LDH family.</text>
</comment>
<feature type="modified residue" description="Phosphotyrosine" evidence="7">
    <location>
        <position position="224"/>
    </location>
</feature>
<dbReference type="HAMAP" id="MF_00488">
    <property type="entry name" value="Lactate_dehydrog"/>
    <property type="match status" value="1"/>
</dbReference>
<dbReference type="NCBIfam" id="NF004863">
    <property type="entry name" value="PRK06223.1"/>
    <property type="match status" value="1"/>
</dbReference>
<feature type="signal peptide" evidence="10">
    <location>
        <begin position="1"/>
        <end position="24"/>
    </location>
</feature>
<feature type="binding site" evidence="7">
    <location>
        <position position="171"/>
    </location>
    <ligand>
        <name>beta-D-fructose 1,6-bisphosphate</name>
        <dbReference type="ChEBI" id="CHEBI:32966"/>
        <note>allosteric activator</note>
    </ligand>
</feature>
<evidence type="ECO:0000259" key="12">
    <source>
        <dbReference type="Pfam" id="PF02866"/>
    </source>
</evidence>
<dbReference type="SUPFAM" id="SSF51735">
    <property type="entry name" value="NAD(P)-binding Rossmann-fold domains"/>
    <property type="match status" value="1"/>
</dbReference>
<keyword evidence="7" id="KW-0597">Phosphoprotein</keyword>
<dbReference type="UniPathway" id="UPA00554">
    <property type="reaction ID" value="UER00611"/>
</dbReference>
<sequence length="318" mass="34660">MSKLKSGKVAIIGCGFVGSASAFALMQSGLFTEMVLLDANHQKAEGEAEDIVHGIPFGRPMQIYAGDYDDIADAAIIVITAGANQKPDETRLDLVNKNIAIFQSIIPEITKRDFEGILLIVANPVDILTYTAQKLSGYPEKRVIGSGTVLDSARLKYHLGQHLGVDSRSVHAFIVGEHGDSEIAAWSSANISGIPLDNFCEMRGHYNHMEATERIAAEVKQSAYEIISKKGATYYGIAMSVKRICEAIIRDEKSILPISTMLHGEYGISDVVLSLPCIVGRDGYETKVPIDLDQEEVSKLHESANTLKEVLSKFFAEN</sequence>
<feature type="binding site" evidence="7 9">
    <location>
        <begin position="121"/>
        <end position="123"/>
    </location>
    <ligand>
        <name>NAD(+)</name>
        <dbReference type="ChEBI" id="CHEBI:57540"/>
    </ligand>
</feature>
<comment type="function">
    <text evidence="7">Catalyzes the conversion of lactate to pyruvate.</text>
</comment>
<organism evidence="13 14">
    <name type="scientific">Roseburia faecis</name>
    <dbReference type="NCBI Taxonomy" id="301302"/>
    <lineage>
        <taxon>Bacteria</taxon>
        <taxon>Bacillati</taxon>
        <taxon>Bacillota</taxon>
        <taxon>Clostridia</taxon>
        <taxon>Lachnospirales</taxon>
        <taxon>Lachnospiraceae</taxon>
        <taxon>Roseburia</taxon>
    </lineage>
</organism>
<feature type="binding site" evidence="7">
    <location>
        <position position="68"/>
    </location>
    <ligand>
        <name>NAD(+)</name>
        <dbReference type="ChEBI" id="CHEBI:57540"/>
    </ligand>
</feature>
<name>A0A0M6WBJ0_9FIRM</name>
<feature type="binding site" evidence="7">
    <location>
        <begin position="82"/>
        <end position="83"/>
    </location>
    <ligand>
        <name>NAD(+)</name>
        <dbReference type="ChEBI" id="CHEBI:57540"/>
    </ligand>
</feature>
<dbReference type="InterPro" id="IPR001236">
    <property type="entry name" value="Lactate/malate_DH_N"/>
</dbReference>
<keyword evidence="10" id="KW-0732">Signal</keyword>
<feature type="chain" id="PRO_5039157176" description="L-lactate dehydrogenase" evidence="10">
    <location>
        <begin position="25"/>
        <end position="318"/>
    </location>
</feature>
<dbReference type="InterPro" id="IPR018177">
    <property type="entry name" value="L-lactate_DH_AS"/>
</dbReference>
<keyword evidence="14" id="KW-1185">Reference proteome</keyword>
<evidence type="ECO:0000313" key="14">
    <source>
        <dbReference type="Proteomes" id="UP000049979"/>
    </source>
</evidence>
<dbReference type="Proteomes" id="UP000049979">
    <property type="component" value="Unassembled WGS sequence"/>
</dbReference>
<dbReference type="NCBIfam" id="NF000824">
    <property type="entry name" value="PRK00066.1"/>
    <property type="match status" value="1"/>
</dbReference>
<dbReference type="InterPro" id="IPR036291">
    <property type="entry name" value="NAD(P)-bd_dom_sf"/>
</dbReference>
<dbReference type="GO" id="GO:0006096">
    <property type="term" value="P:glycolytic process"/>
    <property type="evidence" value="ECO:0007669"/>
    <property type="project" value="UniProtKB-UniRule"/>
</dbReference>
<dbReference type="PANTHER" id="PTHR43128">
    <property type="entry name" value="L-2-HYDROXYCARBOXYLATE DEHYDROGENASE (NAD(P)(+))"/>
    <property type="match status" value="1"/>
</dbReference>
<dbReference type="NCBIfam" id="TIGR01771">
    <property type="entry name" value="L-LDH-NAD"/>
    <property type="match status" value="1"/>
</dbReference>
<dbReference type="InterPro" id="IPR015955">
    <property type="entry name" value="Lactate_DH/Glyco_Ohase_4_C"/>
</dbReference>
<evidence type="ECO:0000256" key="1">
    <source>
        <dbReference type="ARBA" id="ARBA00004843"/>
    </source>
</evidence>
<evidence type="ECO:0000256" key="3">
    <source>
        <dbReference type="ARBA" id="ARBA00012967"/>
    </source>
</evidence>
<dbReference type="GO" id="GO:0004459">
    <property type="term" value="F:L-lactate dehydrogenase (NAD+) activity"/>
    <property type="evidence" value="ECO:0007669"/>
    <property type="project" value="UniProtKB-UniRule"/>
</dbReference>
<feature type="binding site" evidence="7">
    <location>
        <begin position="123"/>
        <end position="126"/>
    </location>
    <ligand>
        <name>substrate</name>
    </ligand>
</feature>
<keyword evidence="4 7" id="KW-0560">Oxidoreductase</keyword>
<dbReference type="EC" id="1.1.1.27" evidence="3 7"/>
<evidence type="ECO:0000256" key="2">
    <source>
        <dbReference type="ARBA" id="ARBA00006054"/>
    </source>
</evidence>
<feature type="domain" description="Lactate/malate dehydrogenase N-terminal" evidence="11">
    <location>
        <begin position="8"/>
        <end position="145"/>
    </location>
</feature>
<dbReference type="PROSITE" id="PS00064">
    <property type="entry name" value="L_LDH"/>
    <property type="match status" value="1"/>
</dbReference>
<dbReference type="GO" id="GO:0006089">
    <property type="term" value="P:lactate metabolic process"/>
    <property type="evidence" value="ECO:0007669"/>
    <property type="project" value="TreeGrafter"/>
</dbReference>
<evidence type="ECO:0000256" key="4">
    <source>
        <dbReference type="ARBA" id="ARBA00023002"/>
    </source>
</evidence>
<dbReference type="Pfam" id="PF02866">
    <property type="entry name" value="Ldh_1_C"/>
    <property type="match status" value="1"/>
</dbReference>
<dbReference type="STRING" id="301302.ERS852420_01396"/>
<reference evidence="14" key="1">
    <citation type="submission" date="2015-05" db="EMBL/GenBank/DDBJ databases">
        <authorList>
            <consortium name="Pathogen Informatics"/>
        </authorList>
    </citation>
    <scope>NUCLEOTIDE SEQUENCE [LARGE SCALE GENOMIC DNA]</scope>
    <source>
        <strain evidence="14">M72</strain>
    </source>
</reference>
<keyword evidence="7" id="KW-0963">Cytoplasm</keyword>
<evidence type="ECO:0000256" key="10">
    <source>
        <dbReference type="SAM" id="SignalP"/>
    </source>
</evidence>
<dbReference type="SUPFAM" id="SSF56327">
    <property type="entry name" value="LDH C-terminal domain-like"/>
    <property type="match status" value="1"/>
</dbReference>
<feature type="domain" description="Lactate/malate dehydrogenase C-terminal" evidence="12">
    <location>
        <begin position="148"/>
        <end position="317"/>
    </location>
</feature>
<gene>
    <name evidence="7" type="primary">ldh</name>
    <name evidence="13" type="ORF">M72_01351</name>
</gene>
<proteinExistence type="inferred from homology"/>
<dbReference type="GO" id="GO:0005737">
    <property type="term" value="C:cytoplasm"/>
    <property type="evidence" value="ECO:0007669"/>
    <property type="project" value="UniProtKB-SubCell"/>
</dbReference>
<dbReference type="InterPro" id="IPR022383">
    <property type="entry name" value="Lactate/malate_DH_C"/>
</dbReference>
<comment type="pathway">
    <text evidence="1 7">Fermentation; pyruvate fermentation to lactate; (S)-lactate from pyruvate: step 1/1.</text>
</comment>
<feature type="binding site" evidence="7">
    <location>
        <position position="43"/>
    </location>
    <ligand>
        <name>NAD(+)</name>
        <dbReference type="ChEBI" id="CHEBI:57540"/>
    </ligand>
</feature>
<feature type="active site" description="Proton acceptor" evidence="7 8">
    <location>
        <position position="178"/>
    </location>
</feature>
<dbReference type="FunFam" id="3.40.50.720:FF:000018">
    <property type="entry name" value="Malate dehydrogenase"/>
    <property type="match status" value="1"/>
</dbReference>
<dbReference type="PRINTS" id="PR00086">
    <property type="entry name" value="LLDHDRGNASE"/>
</dbReference>
<feature type="binding site" evidence="7">
    <location>
        <position position="104"/>
    </location>
    <ligand>
        <name>NAD(+)</name>
        <dbReference type="ChEBI" id="CHEBI:57540"/>
    </ligand>
</feature>
<evidence type="ECO:0000256" key="5">
    <source>
        <dbReference type="ARBA" id="ARBA00023027"/>
    </source>
</evidence>
<evidence type="ECO:0000256" key="7">
    <source>
        <dbReference type="HAMAP-Rule" id="MF_00488"/>
    </source>
</evidence>
<dbReference type="Pfam" id="PF00056">
    <property type="entry name" value="Ldh_1_N"/>
    <property type="match status" value="1"/>
</dbReference>
<dbReference type="OrthoDB" id="9802969at2"/>
<comment type="subunit">
    <text evidence="7">Homotetramer.</text>
</comment>
<accession>A0A0M6WBJ0</accession>
<dbReference type="AlphaFoldDB" id="A0A0M6WBJ0"/>
<dbReference type="PANTHER" id="PTHR43128:SF16">
    <property type="entry name" value="L-LACTATE DEHYDROGENASE"/>
    <property type="match status" value="1"/>
</dbReference>
<feature type="binding site" evidence="7 9">
    <location>
        <position position="38"/>
    </location>
    <ligand>
        <name>NAD(+)</name>
        <dbReference type="ChEBI" id="CHEBI:57540"/>
    </ligand>
</feature>
<feature type="binding site" evidence="7">
    <location>
        <position position="85"/>
    </location>
    <ligand>
        <name>substrate</name>
    </ligand>
</feature>
<feature type="binding site" evidence="9">
    <location>
        <position position="98"/>
    </location>
    <ligand>
        <name>NAD(+)</name>
        <dbReference type="ChEBI" id="CHEBI:57540"/>
    </ligand>
</feature>
<evidence type="ECO:0000256" key="8">
    <source>
        <dbReference type="PIRSR" id="PIRSR000102-1"/>
    </source>
</evidence>
<dbReference type="Gene3D" id="3.40.50.720">
    <property type="entry name" value="NAD(P)-binding Rossmann-like Domain"/>
    <property type="match status" value="1"/>
</dbReference>
<feature type="binding site" evidence="7">
    <location>
        <begin position="151"/>
        <end position="154"/>
    </location>
    <ligand>
        <name>substrate</name>
    </ligand>
</feature>
<feature type="binding site" evidence="7">
    <location>
        <position position="146"/>
    </location>
    <ligand>
        <name>NAD(+)</name>
        <dbReference type="ChEBI" id="CHEBI:57540"/>
    </ligand>
</feature>
<keyword evidence="5 7" id="KW-0520">NAD</keyword>
<feature type="binding site" evidence="7">
    <location>
        <position position="91"/>
    </location>
    <ligand>
        <name>substrate</name>
    </ligand>
</feature>
<evidence type="ECO:0000256" key="9">
    <source>
        <dbReference type="PIRSR" id="PIRSR000102-3"/>
    </source>
</evidence>
<dbReference type="EMBL" id="CVRR01000005">
    <property type="protein sequence ID" value="CRL33151.1"/>
    <property type="molecule type" value="Genomic_DNA"/>
</dbReference>
<dbReference type="InterPro" id="IPR001557">
    <property type="entry name" value="L-lactate/malate_DH"/>
</dbReference>
<feature type="binding site" evidence="7">
    <location>
        <position position="17"/>
    </location>
    <ligand>
        <name>NAD(+)</name>
        <dbReference type="ChEBI" id="CHEBI:57540"/>
    </ligand>
</feature>
<comment type="subcellular location">
    <subcellularLocation>
        <location evidence="7">Cytoplasm</location>
    </subcellularLocation>
</comment>
<feature type="binding site" evidence="9">
    <location>
        <begin position="13"/>
        <end position="18"/>
    </location>
    <ligand>
        <name>NAD(+)</name>
        <dbReference type="ChEBI" id="CHEBI:57540"/>
    </ligand>
</feature>